<protein>
    <submittedName>
        <fullName evidence="10">Diguanylate cyclase (GGDEF) domain-containing protein</fullName>
    </submittedName>
</protein>
<keyword evidence="2" id="KW-1003">Cell membrane</keyword>
<dbReference type="CDD" id="cd12915">
    <property type="entry name" value="PDC2_DGC_like"/>
    <property type="match status" value="1"/>
</dbReference>
<dbReference type="Proteomes" id="UP000198324">
    <property type="component" value="Unassembled WGS sequence"/>
</dbReference>
<dbReference type="SUPFAM" id="SSF55073">
    <property type="entry name" value="Nucleotide cyclase"/>
    <property type="match status" value="1"/>
</dbReference>
<dbReference type="CDD" id="cd01949">
    <property type="entry name" value="GGDEF"/>
    <property type="match status" value="1"/>
</dbReference>
<dbReference type="Gene3D" id="3.30.70.270">
    <property type="match status" value="1"/>
</dbReference>
<dbReference type="CDD" id="cd12914">
    <property type="entry name" value="PDC1_DGC_like"/>
    <property type="match status" value="1"/>
</dbReference>
<evidence type="ECO:0000259" key="8">
    <source>
        <dbReference type="PROSITE" id="PS50885"/>
    </source>
</evidence>
<dbReference type="InterPro" id="IPR001633">
    <property type="entry name" value="EAL_dom"/>
</dbReference>
<dbReference type="NCBIfam" id="TIGR00254">
    <property type="entry name" value="GGDEF"/>
    <property type="match status" value="1"/>
</dbReference>
<dbReference type="PROSITE" id="PS50887">
    <property type="entry name" value="GGDEF"/>
    <property type="match status" value="1"/>
</dbReference>
<dbReference type="InterPro" id="IPR052155">
    <property type="entry name" value="Biofilm_reg_signaling"/>
</dbReference>
<reference evidence="10 11" key="1">
    <citation type="submission" date="2017-06" db="EMBL/GenBank/DDBJ databases">
        <authorList>
            <person name="Kim H.J."/>
            <person name="Triplett B.A."/>
        </authorList>
    </citation>
    <scope>NUCLEOTIDE SEQUENCE [LARGE SCALE GENOMIC DNA]</scope>
    <source>
        <strain evidence="10 11">DSM 13116</strain>
    </source>
</reference>
<dbReference type="SMART" id="SM00304">
    <property type="entry name" value="HAMP"/>
    <property type="match status" value="1"/>
</dbReference>
<dbReference type="InterPro" id="IPR035919">
    <property type="entry name" value="EAL_sf"/>
</dbReference>
<dbReference type="AlphaFoldDB" id="A0A239B3A1"/>
<dbReference type="PROSITE" id="PS50885">
    <property type="entry name" value="HAMP"/>
    <property type="match status" value="1"/>
</dbReference>
<proteinExistence type="predicted"/>
<feature type="domain" description="EAL" evidence="7">
    <location>
        <begin position="547"/>
        <end position="803"/>
    </location>
</feature>
<dbReference type="GO" id="GO:0007165">
    <property type="term" value="P:signal transduction"/>
    <property type="evidence" value="ECO:0007669"/>
    <property type="project" value="InterPro"/>
</dbReference>
<keyword evidence="11" id="KW-1185">Reference proteome</keyword>
<dbReference type="Gene3D" id="3.20.20.450">
    <property type="entry name" value="EAL domain"/>
    <property type="match status" value="1"/>
</dbReference>
<evidence type="ECO:0000256" key="5">
    <source>
        <dbReference type="ARBA" id="ARBA00023136"/>
    </source>
</evidence>
<dbReference type="SUPFAM" id="SSF103190">
    <property type="entry name" value="Sensory domain-like"/>
    <property type="match status" value="1"/>
</dbReference>
<feature type="transmembrane region" description="Helical" evidence="6">
    <location>
        <begin position="288"/>
        <end position="310"/>
    </location>
</feature>
<comment type="subcellular location">
    <subcellularLocation>
        <location evidence="1">Cell membrane</location>
        <topology evidence="1">Multi-pass membrane protein</topology>
    </subcellularLocation>
</comment>
<evidence type="ECO:0000256" key="1">
    <source>
        <dbReference type="ARBA" id="ARBA00004651"/>
    </source>
</evidence>
<evidence type="ECO:0000313" key="11">
    <source>
        <dbReference type="Proteomes" id="UP000198324"/>
    </source>
</evidence>
<dbReference type="SUPFAM" id="SSF141868">
    <property type="entry name" value="EAL domain-like"/>
    <property type="match status" value="1"/>
</dbReference>
<evidence type="ECO:0000256" key="2">
    <source>
        <dbReference type="ARBA" id="ARBA00022475"/>
    </source>
</evidence>
<dbReference type="Gene3D" id="3.30.450.20">
    <property type="entry name" value="PAS domain"/>
    <property type="match status" value="1"/>
</dbReference>
<evidence type="ECO:0000256" key="4">
    <source>
        <dbReference type="ARBA" id="ARBA00022989"/>
    </source>
</evidence>
<dbReference type="Pfam" id="PF00990">
    <property type="entry name" value="GGDEF"/>
    <property type="match status" value="1"/>
</dbReference>
<dbReference type="InterPro" id="IPR043128">
    <property type="entry name" value="Rev_trsase/Diguanyl_cyclase"/>
</dbReference>
<dbReference type="GO" id="GO:0005886">
    <property type="term" value="C:plasma membrane"/>
    <property type="evidence" value="ECO:0007669"/>
    <property type="project" value="UniProtKB-SubCell"/>
</dbReference>
<dbReference type="SMART" id="SM00267">
    <property type="entry name" value="GGDEF"/>
    <property type="match status" value="1"/>
</dbReference>
<dbReference type="PANTHER" id="PTHR44757">
    <property type="entry name" value="DIGUANYLATE CYCLASE DGCP"/>
    <property type="match status" value="1"/>
</dbReference>
<dbReference type="CDD" id="cd06225">
    <property type="entry name" value="HAMP"/>
    <property type="match status" value="1"/>
</dbReference>
<feature type="domain" description="HAMP" evidence="8">
    <location>
        <begin position="308"/>
        <end position="361"/>
    </location>
</feature>
<evidence type="ECO:0000256" key="3">
    <source>
        <dbReference type="ARBA" id="ARBA00022692"/>
    </source>
</evidence>
<dbReference type="PROSITE" id="PS50883">
    <property type="entry name" value="EAL"/>
    <property type="match status" value="1"/>
</dbReference>
<evidence type="ECO:0000256" key="6">
    <source>
        <dbReference type="SAM" id="Phobius"/>
    </source>
</evidence>
<name>A0A239B3A1_9BACT</name>
<dbReference type="Gene3D" id="6.10.340.10">
    <property type="match status" value="1"/>
</dbReference>
<dbReference type="InterPro" id="IPR000160">
    <property type="entry name" value="GGDEF_dom"/>
</dbReference>
<gene>
    <name evidence="10" type="ORF">SAMN04488503_2401</name>
</gene>
<accession>A0A239B3A1</accession>
<keyword evidence="3 6" id="KW-0812">Transmembrane</keyword>
<dbReference type="RefSeq" id="WP_089274597.1">
    <property type="nucleotide sequence ID" value="NZ_FZOC01000004.1"/>
</dbReference>
<evidence type="ECO:0000259" key="7">
    <source>
        <dbReference type="PROSITE" id="PS50883"/>
    </source>
</evidence>
<feature type="domain" description="GGDEF" evidence="9">
    <location>
        <begin position="405"/>
        <end position="538"/>
    </location>
</feature>
<dbReference type="SUPFAM" id="SSF158472">
    <property type="entry name" value="HAMP domain-like"/>
    <property type="match status" value="1"/>
</dbReference>
<sequence>MRSFFSWSIRTHLLLLVLAAAIPALALVWWSGQELEREAVDKANQATMHLASSMAQDLEQVEEYARVLLATLAQAPTIRQMDAAGARALLVQLNRQNPAYANLALIAPNGHVLALSFPHQGVVDVSGRKYFKDALRTGGFSVGEYEIGLASDRSVIHFALPVFGTNGSLVGVLAASYDLGALAQSFNSASLPEGSAMALSDARGVRLFRHPDSRRWLGREEHKDMWLGLLNLGEEGMTVAQGADGVKRLYAVKRLRIHKDDPSFLLLRVGIPEAKALAGVRRVKARNVALMVGATMLAAALAVMLGNLFIMRRLDRLTAAAERLGHGDLTARSGLGHDQGELGKLAESFDNMALALDTREAERVEFEAKLRHQAMYDPLTGLANRTLALDRIQQALTRCKRRDDVFYAVVIMDLDRFKVINDSLGHSVGDQVLEAVARRIVGTLRGLDTVARFGGNEFILLLEELATPGEAIRIVKRLRGVIMAPVPVAGHEVQTSASFGIVLSPNTFERAEDLLQSAAIALHAVKQSGRGRFKVFTPRMLLHAVERLTLEQELRRALEQGQFVVHYQPIWDLSSTRLVGFEALVRWAHPERGMVGPGSFIALAEETGIILDLGRVVLTRACADLAEWRERDPAARKLFVAVNLSNKQFCQHTLVEQVSEILRRTRLPADRLKLEITESTIMVNAESALVMLKRLKALGVQISIDDFGTGYSSLSYLQRFPVDTLKVDRSFVGRLGLDPENQEIVRAIVALAHSLGLDVVAEGVEESGQAAMLRALGCECVQGFYFSRPLDVDRAQETIGAQREQ</sequence>
<keyword evidence="4 6" id="KW-1133">Transmembrane helix</keyword>
<dbReference type="InterPro" id="IPR033479">
    <property type="entry name" value="dCache_1"/>
</dbReference>
<organism evidence="10 11">
    <name type="scientific">Humidesulfovibrio mexicanus</name>
    <dbReference type="NCBI Taxonomy" id="147047"/>
    <lineage>
        <taxon>Bacteria</taxon>
        <taxon>Pseudomonadati</taxon>
        <taxon>Thermodesulfobacteriota</taxon>
        <taxon>Desulfovibrionia</taxon>
        <taxon>Desulfovibrionales</taxon>
        <taxon>Desulfovibrionaceae</taxon>
        <taxon>Humidesulfovibrio</taxon>
    </lineage>
</organism>
<dbReference type="Pfam" id="PF00672">
    <property type="entry name" value="HAMP"/>
    <property type="match status" value="1"/>
</dbReference>
<dbReference type="SMART" id="SM00052">
    <property type="entry name" value="EAL"/>
    <property type="match status" value="1"/>
</dbReference>
<dbReference type="InterPro" id="IPR029787">
    <property type="entry name" value="Nucleotide_cyclase"/>
</dbReference>
<dbReference type="CDD" id="cd01948">
    <property type="entry name" value="EAL"/>
    <property type="match status" value="1"/>
</dbReference>
<dbReference type="Pfam" id="PF00563">
    <property type="entry name" value="EAL"/>
    <property type="match status" value="1"/>
</dbReference>
<evidence type="ECO:0000259" key="9">
    <source>
        <dbReference type="PROSITE" id="PS50887"/>
    </source>
</evidence>
<dbReference type="PANTHER" id="PTHR44757:SF2">
    <property type="entry name" value="BIOFILM ARCHITECTURE MAINTENANCE PROTEIN MBAA"/>
    <property type="match status" value="1"/>
</dbReference>
<dbReference type="InterPro" id="IPR003660">
    <property type="entry name" value="HAMP_dom"/>
</dbReference>
<dbReference type="OrthoDB" id="7673416at2"/>
<dbReference type="FunFam" id="3.20.20.450:FF:000001">
    <property type="entry name" value="Cyclic di-GMP phosphodiesterase yahA"/>
    <property type="match status" value="1"/>
</dbReference>
<keyword evidence="5 6" id="KW-0472">Membrane</keyword>
<dbReference type="EMBL" id="FZOC01000004">
    <property type="protein sequence ID" value="SNS02347.1"/>
    <property type="molecule type" value="Genomic_DNA"/>
</dbReference>
<dbReference type="InterPro" id="IPR029151">
    <property type="entry name" value="Sensor-like_sf"/>
</dbReference>
<evidence type="ECO:0000313" key="10">
    <source>
        <dbReference type="EMBL" id="SNS02347.1"/>
    </source>
</evidence>
<dbReference type="Pfam" id="PF02743">
    <property type="entry name" value="dCache_1"/>
    <property type="match status" value="1"/>
</dbReference>